<feature type="signal peptide" evidence="7">
    <location>
        <begin position="1"/>
        <end position="24"/>
    </location>
</feature>
<dbReference type="InterPro" id="IPR009637">
    <property type="entry name" value="GPR107/GPR108-like"/>
</dbReference>
<evidence type="ECO:0000313" key="9">
    <source>
        <dbReference type="EMBL" id="KAJ3662724.1"/>
    </source>
</evidence>
<keyword evidence="4 6" id="KW-1133">Transmembrane helix</keyword>
<protein>
    <recommendedName>
        <fullName evidence="8">GOST seven transmembrane domain-containing protein</fullName>
    </recommendedName>
</protein>
<reference evidence="9" key="1">
    <citation type="journal article" date="2023" name="G3 (Bethesda)">
        <title>Whole genome assemblies of Zophobas morio and Tenebrio molitor.</title>
        <authorList>
            <person name="Kaur S."/>
            <person name="Stinson S.A."/>
            <person name="diCenzo G.C."/>
        </authorList>
    </citation>
    <scope>NUCLEOTIDE SEQUENCE</scope>
    <source>
        <strain evidence="9">QUZm001</strain>
    </source>
</reference>
<dbReference type="Proteomes" id="UP001168821">
    <property type="component" value="Unassembled WGS sequence"/>
</dbReference>
<gene>
    <name evidence="9" type="ORF">Zmor_007056</name>
</gene>
<evidence type="ECO:0000256" key="7">
    <source>
        <dbReference type="SAM" id="SignalP"/>
    </source>
</evidence>
<accession>A0AA38MP02</accession>
<evidence type="ECO:0000256" key="3">
    <source>
        <dbReference type="ARBA" id="ARBA00022729"/>
    </source>
</evidence>
<evidence type="ECO:0000256" key="4">
    <source>
        <dbReference type="ARBA" id="ARBA00022989"/>
    </source>
</evidence>
<keyword evidence="10" id="KW-1185">Reference proteome</keyword>
<feature type="transmembrane region" description="Helical" evidence="6">
    <location>
        <begin position="358"/>
        <end position="378"/>
    </location>
</feature>
<dbReference type="GO" id="GO:0005794">
    <property type="term" value="C:Golgi apparatus"/>
    <property type="evidence" value="ECO:0007669"/>
    <property type="project" value="TreeGrafter"/>
</dbReference>
<dbReference type="PANTHER" id="PTHR21229:SF2">
    <property type="entry name" value="RE59932P"/>
    <property type="match status" value="1"/>
</dbReference>
<feature type="transmembrane region" description="Helical" evidence="6">
    <location>
        <begin position="324"/>
        <end position="342"/>
    </location>
</feature>
<feature type="transmembrane region" description="Helical" evidence="6">
    <location>
        <begin position="253"/>
        <end position="274"/>
    </location>
</feature>
<name>A0AA38MP02_9CUCU</name>
<comment type="caution">
    <text evidence="9">The sequence shown here is derived from an EMBL/GenBank/DDBJ whole genome shotgun (WGS) entry which is preliminary data.</text>
</comment>
<dbReference type="PANTHER" id="PTHR21229">
    <property type="entry name" value="LUNG SEVEN TRANSMEMBRANE RECEPTOR"/>
    <property type="match status" value="1"/>
</dbReference>
<evidence type="ECO:0000313" key="10">
    <source>
        <dbReference type="Proteomes" id="UP001168821"/>
    </source>
</evidence>
<organism evidence="9 10">
    <name type="scientific">Zophobas morio</name>
    <dbReference type="NCBI Taxonomy" id="2755281"/>
    <lineage>
        <taxon>Eukaryota</taxon>
        <taxon>Metazoa</taxon>
        <taxon>Ecdysozoa</taxon>
        <taxon>Arthropoda</taxon>
        <taxon>Hexapoda</taxon>
        <taxon>Insecta</taxon>
        <taxon>Pterygota</taxon>
        <taxon>Neoptera</taxon>
        <taxon>Endopterygota</taxon>
        <taxon>Coleoptera</taxon>
        <taxon>Polyphaga</taxon>
        <taxon>Cucujiformia</taxon>
        <taxon>Tenebrionidae</taxon>
        <taxon>Zophobas</taxon>
    </lineage>
</organism>
<evidence type="ECO:0000256" key="5">
    <source>
        <dbReference type="ARBA" id="ARBA00023136"/>
    </source>
</evidence>
<dbReference type="InterPro" id="IPR053937">
    <property type="entry name" value="GOST_TM"/>
</dbReference>
<keyword evidence="3 7" id="KW-0732">Signal</keyword>
<evidence type="ECO:0000259" key="8">
    <source>
        <dbReference type="Pfam" id="PF06814"/>
    </source>
</evidence>
<dbReference type="GO" id="GO:0016020">
    <property type="term" value="C:membrane"/>
    <property type="evidence" value="ECO:0007669"/>
    <property type="project" value="UniProtKB-SubCell"/>
</dbReference>
<feature type="transmembrane region" description="Helical" evidence="6">
    <location>
        <begin position="286"/>
        <end position="312"/>
    </location>
</feature>
<evidence type="ECO:0000256" key="2">
    <source>
        <dbReference type="ARBA" id="ARBA00022692"/>
    </source>
</evidence>
<dbReference type="Pfam" id="PF06814">
    <property type="entry name" value="GOST_TM"/>
    <property type="match status" value="1"/>
</dbReference>
<evidence type="ECO:0000256" key="6">
    <source>
        <dbReference type="SAM" id="Phobius"/>
    </source>
</evidence>
<keyword evidence="2 6" id="KW-0812">Transmembrane</keyword>
<keyword evidence="5 6" id="KW-0472">Membrane</keyword>
<feature type="transmembrane region" description="Helical" evidence="6">
    <location>
        <begin position="222"/>
        <end position="241"/>
    </location>
</feature>
<feature type="chain" id="PRO_5041423195" description="GOST seven transmembrane domain-containing protein" evidence="7">
    <location>
        <begin position="25"/>
        <end position="492"/>
    </location>
</feature>
<feature type="domain" description="GOST seven transmembrane" evidence="8">
    <location>
        <begin position="218"/>
        <end position="467"/>
    </location>
</feature>
<comment type="subcellular location">
    <subcellularLocation>
        <location evidence="1">Membrane</location>
        <topology evidence="1">Multi-pass membrane protein</topology>
    </subcellularLocation>
</comment>
<dbReference type="AlphaFoldDB" id="A0AA38MP02"/>
<proteinExistence type="predicted"/>
<sequence length="492" mass="56584">MCPKLGIRGAIFLLAFLCTSSCWGRIRKLDVASDGRKHIVLSTFGFYQGGILDVQLKNFTATPDNDSAVFGFTLDYTTDDATTPYFDSYPDRCILLDRNVNDQTIIYLILELKTKKLRILCEDSQLVHIYQNSPLQKEKDADHCNNLNFDITSEIINGKTYYNARFTLSVATVAEEGLYNLYFHNCPYYHSGTEVSVDFTTEIIEQNINSFLSAGDMPLPTLYILMAILFFLSGIFWIFLLRHPSVFKIHYMMTALVFLKATSLVFRGINYYYIGKLGVQLITWTVLFYAAHVLKGALLVIVLILISTGWTFIKPALTPRDKCLFMVVIPLQVLANVAEVMLETSKDQTREHVPWRNVFVFVDFLISLCILLPCFWSIRHLRSVSNMYGKATLQKDGGGEGAMYLQKLKLFKLFYVMVVCYFYASKIIVYVLKMTVPFQYGWLDEMFREIATYVFFVLTAYKFRPGAHKPCYVFDDDEEIDKMLTEPVNQEL</sequence>
<dbReference type="EMBL" id="JALNTZ010000002">
    <property type="protein sequence ID" value="KAJ3662724.1"/>
    <property type="molecule type" value="Genomic_DNA"/>
</dbReference>
<feature type="transmembrane region" description="Helical" evidence="6">
    <location>
        <begin position="413"/>
        <end position="432"/>
    </location>
</feature>
<evidence type="ECO:0000256" key="1">
    <source>
        <dbReference type="ARBA" id="ARBA00004141"/>
    </source>
</evidence>